<dbReference type="RefSeq" id="WP_158739100.1">
    <property type="nucleotide sequence ID" value="NZ_JAFBEP010000006.1"/>
</dbReference>
<sequence length="169" mass="19454">MDSILQLLDVMEDILDSSSAVPFTGKVMVDKDELLEIITDIRLKLPNEIKQSKWVIEERNKILIDAQKEAESIMKEADERIAKLVDENEITKRAYEQAEEIIEHAKENSKQMRLGAIDYADEILSLVENNIKQALEKIHKETSELENSLGQTINTIYENRQELKGNTQK</sequence>
<reference evidence="2 3" key="1">
    <citation type="submission" date="2019-12" db="EMBL/GenBank/DDBJ databases">
        <title>Defluviitalea raffinosedens, isolated from a biogas fermenter, genome sequencing and characterization.</title>
        <authorList>
            <person name="Rettenmaier R."/>
            <person name="Schneider M."/>
            <person name="Neuhaus K."/>
            <person name="Liebl W."/>
            <person name="Zverlov V."/>
        </authorList>
    </citation>
    <scope>NUCLEOTIDE SEQUENCE [LARGE SCALE GENOMIC DNA]</scope>
    <source>
        <strain evidence="2 3">249c-K6</strain>
    </source>
</reference>
<evidence type="ECO:0000313" key="3">
    <source>
        <dbReference type="Proteomes" id="UP000483018"/>
    </source>
</evidence>
<gene>
    <name evidence="2" type="ORF">GND95_01805</name>
</gene>
<organism evidence="2 3">
    <name type="scientific">Defluviitalea raffinosedens</name>
    <dbReference type="NCBI Taxonomy" id="1450156"/>
    <lineage>
        <taxon>Bacteria</taxon>
        <taxon>Bacillati</taxon>
        <taxon>Bacillota</taxon>
        <taxon>Clostridia</taxon>
        <taxon>Lachnospirales</taxon>
        <taxon>Defluviitaleaceae</taxon>
        <taxon>Defluviitalea</taxon>
    </lineage>
</organism>
<comment type="caution">
    <text evidence="2">The sequence shown here is derived from an EMBL/GenBank/DDBJ whole genome shotgun (WGS) entry which is preliminary data.</text>
</comment>
<accession>A0A7C8HGG1</accession>
<dbReference type="Proteomes" id="UP000483018">
    <property type="component" value="Unassembled WGS sequence"/>
</dbReference>
<name>A0A7C8HGG1_9FIRM</name>
<evidence type="ECO:0000313" key="2">
    <source>
        <dbReference type="EMBL" id="KAE9637190.1"/>
    </source>
</evidence>
<keyword evidence="1" id="KW-0175">Coiled coil</keyword>
<feature type="coiled-coil region" evidence="1">
    <location>
        <begin position="67"/>
        <end position="144"/>
    </location>
</feature>
<proteinExistence type="predicted"/>
<protein>
    <submittedName>
        <fullName evidence="2">ATPase</fullName>
    </submittedName>
</protein>
<dbReference type="AlphaFoldDB" id="A0A7C8HGG1"/>
<keyword evidence="3" id="KW-1185">Reference proteome</keyword>
<dbReference type="EMBL" id="WSLF01000001">
    <property type="protein sequence ID" value="KAE9637190.1"/>
    <property type="molecule type" value="Genomic_DNA"/>
</dbReference>
<dbReference type="OrthoDB" id="1690557at2"/>
<evidence type="ECO:0000256" key="1">
    <source>
        <dbReference type="SAM" id="Coils"/>
    </source>
</evidence>